<keyword evidence="2" id="KW-0449">Lipoprotein</keyword>
<dbReference type="GO" id="GO:0005886">
    <property type="term" value="C:plasma membrane"/>
    <property type="evidence" value="ECO:0007669"/>
    <property type="project" value="UniProtKB-SubCell"/>
</dbReference>
<keyword evidence="2" id="KW-0564">Palmitate</keyword>
<proteinExistence type="inferred from homology"/>
<evidence type="ECO:0000313" key="4">
    <source>
        <dbReference type="Proteomes" id="UP000249499"/>
    </source>
</evidence>
<evidence type="ECO:0000256" key="1">
    <source>
        <dbReference type="ARBA" id="ARBA00007613"/>
    </source>
</evidence>
<keyword evidence="2" id="KW-1134">Transmembrane beta strand</keyword>
<dbReference type="GO" id="GO:0015562">
    <property type="term" value="F:efflux transmembrane transporter activity"/>
    <property type="evidence" value="ECO:0007669"/>
    <property type="project" value="InterPro"/>
</dbReference>
<evidence type="ECO:0000256" key="2">
    <source>
        <dbReference type="RuleBase" id="RU362097"/>
    </source>
</evidence>
<dbReference type="Gene3D" id="2.20.200.10">
    <property type="entry name" value="Outer membrane efflux proteins (OEP)"/>
    <property type="match status" value="1"/>
</dbReference>
<protein>
    <submittedName>
        <fullName evidence="3">Efflux transporter outer membrane subunit</fullName>
    </submittedName>
</protein>
<evidence type="ECO:0000313" key="3">
    <source>
        <dbReference type="EMBL" id="WFR98538.1"/>
    </source>
</evidence>
<reference evidence="4" key="2">
    <citation type="journal article" date="2023" name="MicrobiologyOpen">
        <title>Genomics of the tumorigenes clade of the family Rhizobiaceae and description of Rhizobium rhododendri sp. nov.</title>
        <authorList>
            <person name="Kuzmanovic N."/>
            <person name="diCenzo G.C."/>
            <person name="Bunk B."/>
            <person name="Sproeer C."/>
            <person name="Fruehling A."/>
            <person name="Neumann-Schaal M."/>
            <person name="Overmann J."/>
            <person name="Smalla K."/>
        </authorList>
    </citation>
    <scope>NUCLEOTIDE SEQUENCE [LARGE SCALE GENOMIC DNA]</scope>
    <source>
        <strain evidence="4">1078</strain>
        <plasmid evidence="4">unnamed1</plasmid>
    </source>
</reference>
<feature type="signal peptide" evidence="2">
    <location>
        <begin position="1"/>
        <end position="21"/>
    </location>
</feature>
<dbReference type="InterPro" id="IPR010131">
    <property type="entry name" value="MdtP/NodT-like"/>
</dbReference>
<dbReference type="InterPro" id="IPR003423">
    <property type="entry name" value="OMP_efflux"/>
</dbReference>
<keyword evidence="2" id="KW-0472">Membrane</keyword>
<organism evidence="3 4">
    <name type="scientific">Rhizobium tumorigenes</name>
    <dbReference type="NCBI Taxonomy" id="2041385"/>
    <lineage>
        <taxon>Bacteria</taxon>
        <taxon>Pseudomonadati</taxon>
        <taxon>Pseudomonadota</taxon>
        <taxon>Alphaproteobacteria</taxon>
        <taxon>Hyphomicrobiales</taxon>
        <taxon>Rhizobiaceae</taxon>
        <taxon>Rhizobium/Agrobacterium group</taxon>
        <taxon>Rhizobium</taxon>
    </lineage>
</organism>
<comment type="subcellular location">
    <subcellularLocation>
        <location evidence="2">Cell membrane</location>
        <topology evidence="2">Lipid-anchor</topology>
    </subcellularLocation>
</comment>
<feature type="chain" id="PRO_5041780752" evidence="2">
    <location>
        <begin position="22"/>
        <end position="468"/>
    </location>
</feature>
<accession>A0AAF1KNK1</accession>
<dbReference type="Gene3D" id="1.20.1600.10">
    <property type="entry name" value="Outer membrane efflux proteins (OEP)"/>
    <property type="match status" value="1"/>
</dbReference>
<keyword evidence="4" id="KW-1185">Reference proteome</keyword>
<keyword evidence="2" id="KW-0812">Transmembrane</keyword>
<dbReference type="AlphaFoldDB" id="A0AAF1KNK1"/>
<dbReference type="NCBIfam" id="TIGR01845">
    <property type="entry name" value="outer_NodT"/>
    <property type="match status" value="1"/>
</dbReference>
<dbReference type="KEGG" id="rtu:PR017_24810"/>
<name>A0AAF1KNK1_9HYPH</name>
<dbReference type="PANTHER" id="PTHR30203:SF32">
    <property type="entry name" value="CATION EFFLUX SYSTEM PROTEIN CUSC"/>
    <property type="match status" value="1"/>
</dbReference>
<dbReference type="RefSeq" id="WP_111221536.1">
    <property type="nucleotide sequence ID" value="NZ_CP117258.1"/>
</dbReference>
<keyword evidence="2" id="KW-0732">Signal</keyword>
<sequence>MIFARAASPALLLLLAGCVSGPDHKPPVMPLPATFSEGSKKANEDIAGRQWWTAYHDKKLESLVAAGLAQNVSILSSIEATVAAEGDVTVAGAGALPSLSADGSNTTSGEKGKLRTKLATTNSTAGDLTASWLLDLFGQYRRAREGALDSLDAAYATVDVTRLTYLQDLVTSYINARYYQARISIAADSLASRRKTLELTKFQMVAGAASRLDVVQAEGLVNSTLSEAPGLEISYRQQVHHIATLLNMPPATVIADMRSGGRQPVFRGSVATGVPADLIRNRPDIRKDERDLAAATAQIGVAEAKLYPSISLSGSISPSYVKSSGSHGSLTSWSFGPTLNLPILDGGSLRANVKIAESNARADYLTWKSTVLNAVEDVENALSAVRRDAQTISALRAQVNSYQEALQLSTDSYKDGASSLLNVIDAQLSLATAQESLAAAIQQSAADYVSLNVAIGSGYAGTDKGPRT</sequence>
<dbReference type="Proteomes" id="UP000249499">
    <property type="component" value="Plasmid unnamed1"/>
</dbReference>
<geneLocation type="plasmid" evidence="3 4">
    <name>unnamed1</name>
</geneLocation>
<gene>
    <name evidence="3" type="ORF">PR017_24810</name>
</gene>
<reference evidence="3 4" key="1">
    <citation type="journal article" date="2018" name="Sci. Rep.">
        <title>Rhizobium tumorigenes sp. nov., a novel plant tumorigenic bacterium isolated from cane gall tumors on thornless blackberry.</title>
        <authorList>
            <person name="Kuzmanovi N."/>
            <person name="Smalla K."/>
            <person name="Gronow S."/>
            <person name="PuBawska J."/>
        </authorList>
    </citation>
    <scope>NUCLEOTIDE SEQUENCE [LARGE SCALE GENOMIC DNA]</scope>
    <source>
        <strain evidence="3">1078</strain>
        <plasmid evidence="4">unnamed1</plasmid>
    </source>
</reference>
<dbReference type="PANTHER" id="PTHR30203">
    <property type="entry name" value="OUTER MEMBRANE CATION EFFLUX PROTEIN"/>
    <property type="match status" value="1"/>
</dbReference>
<comment type="similarity">
    <text evidence="1 2">Belongs to the outer membrane factor (OMF) (TC 1.B.17) family.</text>
</comment>
<dbReference type="EMBL" id="CP117258">
    <property type="protein sequence ID" value="WFR98538.1"/>
    <property type="molecule type" value="Genomic_DNA"/>
</dbReference>
<dbReference type="PROSITE" id="PS51257">
    <property type="entry name" value="PROKAR_LIPOPROTEIN"/>
    <property type="match status" value="1"/>
</dbReference>
<dbReference type="SUPFAM" id="SSF56954">
    <property type="entry name" value="Outer membrane efflux proteins (OEP)"/>
    <property type="match status" value="1"/>
</dbReference>
<keyword evidence="3" id="KW-0614">Plasmid</keyword>
<dbReference type="Pfam" id="PF02321">
    <property type="entry name" value="OEP"/>
    <property type="match status" value="2"/>
</dbReference>